<proteinExistence type="predicted"/>
<dbReference type="InterPro" id="IPR052163">
    <property type="entry name" value="DGC-Regulatory_Protein"/>
</dbReference>
<evidence type="ECO:0000313" key="4">
    <source>
        <dbReference type="Proteomes" id="UP000191931"/>
    </source>
</evidence>
<dbReference type="InterPro" id="IPR000160">
    <property type="entry name" value="GGDEF_dom"/>
</dbReference>
<dbReference type="AlphaFoldDB" id="A0A1W1HFA3"/>
<evidence type="ECO:0000259" key="2">
    <source>
        <dbReference type="PROSITE" id="PS50887"/>
    </source>
</evidence>
<keyword evidence="4" id="KW-1185">Reference proteome</keyword>
<dbReference type="NCBIfam" id="TIGR00254">
    <property type="entry name" value="GGDEF"/>
    <property type="match status" value="1"/>
</dbReference>
<dbReference type="RefSeq" id="WP_080799541.1">
    <property type="nucleotide sequence ID" value="NZ_LT828540.1"/>
</dbReference>
<dbReference type="Gene3D" id="3.30.70.270">
    <property type="match status" value="1"/>
</dbReference>
<keyword evidence="3" id="KW-0548">Nucleotidyltransferase</keyword>
<organism evidence="3 4">
    <name type="scientific">Desulfamplus magnetovallimortis</name>
    <dbReference type="NCBI Taxonomy" id="1246637"/>
    <lineage>
        <taxon>Bacteria</taxon>
        <taxon>Pseudomonadati</taxon>
        <taxon>Thermodesulfobacteriota</taxon>
        <taxon>Desulfobacteria</taxon>
        <taxon>Desulfobacterales</taxon>
        <taxon>Desulfobacteraceae</taxon>
        <taxon>Desulfamplus</taxon>
    </lineage>
</organism>
<dbReference type="Pfam" id="PF00990">
    <property type="entry name" value="GGDEF"/>
    <property type="match status" value="1"/>
</dbReference>
<feature type="compositionally biased region" description="Basic and acidic residues" evidence="1">
    <location>
        <begin position="346"/>
        <end position="356"/>
    </location>
</feature>
<dbReference type="STRING" id="1246637.MTBBW1_270006"/>
<evidence type="ECO:0000313" key="3">
    <source>
        <dbReference type="EMBL" id="SLM31103.1"/>
    </source>
</evidence>
<feature type="compositionally biased region" description="Polar residues" evidence="1">
    <location>
        <begin position="330"/>
        <end position="345"/>
    </location>
</feature>
<dbReference type="InterPro" id="IPR003018">
    <property type="entry name" value="GAF"/>
</dbReference>
<name>A0A1W1HFA3_9BACT</name>
<dbReference type="EMBL" id="FWEV01000190">
    <property type="protein sequence ID" value="SLM31103.1"/>
    <property type="molecule type" value="Genomic_DNA"/>
</dbReference>
<evidence type="ECO:0000256" key="1">
    <source>
        <dbReference type="SAM" id="MobiDB-lite"/>
    </source>
</evidence>
<reference evidence="3 4" key="1">
    <citation type="submission" date="2017-03" db="EMBL/GenBank/DDBJ databases">
        <authorList>
            <person name="Afonso C.L."/>
            <person name="Miller P.J."/>
            <person name="Scott M.A."/>
            <person name="Spackman E."/>
            <person name="Goraichik I."/>
            <person name="Dimitrov K.M."/>
            <person name="Suarez D.L."/>
            <person name="Swayne D.E."/>
        </authorList>
    </citation>
    <scope>NUCLEOTIDE SEQUENCE [LARGE SCALE GENOMIC DNA]</scope>
    <source>
        <strain evidence="3">PRJEB14757</strain>
    </source>
</reference>
<dbReference type="SUPFAM" id="SSF55073">
    <property type="entry name" value="Nucleotide cyclase"/>
    <property type="match status" value="1"/>
</dbReference>
<dbReference type="InterPro" id="IPR029787">
    <property type="entry name" value="Nucleotide_cyclase"/>
</dbReference>
<dbReference type="EC" id="2.7.7.65" evidence="3"/>
<dbReference type="CDD" id="cd01949">
    <property type="entry name" value="GGDEF"/>
    <property type="match status" value="1"/>
</dbReference>
<keyword evidence="3" id="KW-0808">Transferase</keyword>
<dbReference type="Pfam" id="PF01590">
    <property type="entry name" value="GAF"/>
    <property type="match status" value="1"/>
</dbReference>
<dbReference type="PANTHER" id="PTHR46663">
    <property type="entry name" value="DIGUANYLATE CYCLASE DGCT-RELATED"/>
    <property type="match status" value="1"/>
</dbReference>
<dbReference type="Proteomes" id="UP000191931">
    <property type="component" value="Unassembled WGS sequence"/>
</dbReference>
<dbReference type="SMART" id="SM00065">
    <property type="entry name" value="GAF"/>
    <property type="match status" value="1"/>
</dbReference>
<dbReference type="PROSITE" id="PS50887">
    <property type="entry name" value="GGDEF"/>
    <property type="match status" value="1"/>
</dbReference>
<feature type="region of interest" description="Disordered" evidence="1">
    <location>
        <begin position="329"/>
        <end position="406"/>
    </location>
</feature>
<dbReference type="SMART" id="SM00267">
    <property type="entry name" value="GGDEF"/>
    <property type="match status" value="1"/>
</dbReference>
<dbReference type="InterPro" id="IPR043128">
    <property type="entry name" value="Rev_trsase/Diguanyl_cyclase"/>
</dbReference>
<dbReference type="OrthoDB" id="5409144at2"/>
<sequence>MDINKVKDLDTAAFFIEVGKPLAKAKTIKETLDILMYQVGCIFQPMNWSLLLKEPKTGDMVFTVVVGANKDKLQGVRIPKGEGIAGHILKTGESLIVEKVVEDERFSMRMDEATGFKTQSIIGVPLKTDDKIFGVIELINKISGDNFTEMEMQVLSSIAEYAAIAIERSYYNQALKKIALTDSLTGLRNKISFERFINNRIEVLKRYNVNSSLLMIDIRDFKSINNKYGYNVGDRLLKEFAKFLHTSFRAVDEVFRYDADKFAVVMPQTSLGKTQQARQRLLTRLESALFLGGKVSISANVAIRLVDIDIHNEIQDIINKKGESVRLESNRQSNINNENLESGTLDSEKNSVKADPSDNTLSRKRAVDNQTADNSAVKGEDVNFSSEIKAYPSESSGYEDDEGENIHDMENNLQPMLDEEDLELQRDSARNKVQYKYKDVMLPGDYRHFNKNTHGYITVVKISIRAVCFETMRSNTLKPGDIVDVSFTLDDERKSLIKRRVQIDSVDDKMVEAQYYNPPPYDKNLGFYMMA</sequence>
<dbReference type="Gene3D" id="3.30.450.40">
    <property type="match status" value="1"/>
</dbReference>
<dbReference type="SUPFAM" id="SSF55781">
    <property type="entry name" value="GAF domain-like"/>
    <property type="match status" value="1"/>
</dbReference>
<dbReference type="PANTHER" id="PTHR46663:SF4">
    <property type="entry name" value="DIGUANYLATE CYCLASE DGCT-RELATED"/>
    <property type="match status" value="1"/>
</dbReference>
<dbReference type="GO" id="GO:0052621">
    <property type="term" value="F:diguanylate cyclase activity"/>
    <property type="evidence" value="ECO:0007669"/>
    <property type="project" value="UniProtKB-EC"/>
</dbReference>
<accession>A0A1W1HFA3</accession>
<feature type="domain" description="GGDEF" evidence="2">
    <location>
        <begin position="209"/>
        <end position="338"/>
    </location>
</feature>
<dbReference type="InterPro" id="IPR029016">
    <property type="entry name" value="GAF-like_dom_sf"/>
</dbReference>
<gene>
    <name evidence="3" type="ORF">MTBBW1_270006</name>
</gene>
<protein>
    <submittedName>
        <fullName evidence="3">Putative Diguanylate cyclase</fullName>
        <ecNumber evidence="3">2.7.7.65</ecNumber>
    </submittedName>
</protein>